<reference evidence="1 2" key="1">
    <citation type="submission" date="2019-07" db="EMBL/GenBank/DDBJ databases">
        <title>Caenimonas sedimenti sp. nov., isolated from activated sludge.</title>
        <authorList>
            <person name="Xu J."/>
        </authorList>
    </citation>
    <scope>NUCLEOTIDE SEQUENCE [LARGE SCALE GENOMIC DNA]</scope>
    <source>
        <strain evidence="1 2">HX-9-20</strain>
    </source>
</reference>
<proteinExistence type="predicted"/>
<accession>A0A562ZFX5</accession>
<evidence type="ECO:0000313" key="2">
    <source>
        <dbReference type="Proteomes" id="UP000318199"/>
    </source>
</evidence>
<organism evidence="1 2">
    <name type="scientific">Caenimonas sedimenti</name>
    <dbReference type="NCBI Taxonomy" id="2596921"/>
    <lineage>
        <taxon>Bacteria</taxon>
        <taxon>Pseudomonadati</taxon>
        <taxon>Pseudomonadota</taxon>
        <taxon>Betaproteobacteria</taxon>
        <taxon>Burkholderiales</taxon>
        <taxon>Comamonadaceae</taxon>
        <taxon>Caenimonas</taxon>
    </lineage>
</organism>
<dbReference type="EMBL" id="VOBQ01000026">
    <property type="protein sequence ID" value="TWO66168.1"/>
    <property type="molecule type" value="Genomic_DNA"/>
</dbReference>
<dbReference type="Proteomes" id="UP000318199">
    <property type="component" value="Unassembled WGS sequence"/>
</dbReference>
<keyword evidence="2" id="KW-1185">Reference proteome</keyword>
<gene>
    <name evidence="1" type="ORF">FN976_26720</name>
</gene>
<sequence length="185" mass="18023">MAESRYGYASSGTGTVTATARVSVSVTVPKLILLRVGGSGAFAAGTDTVDWSLAAATPAGIVNGNNTVIAWDGTTAPTFTATAGTVALPASAWTNANAGTISCQVTTAFAAGGPAATDLTVAIGGGTLAHPAGANVGAACTGATTAFTSNSVRTSTWTYSLDSSNAANWRAGAYSAQITYTASGT</sequence>
<name>A0A562ZFX5_9BURK</name>
<dbReference type="AlphaFoldDB" id="A0A562ZFX5"/>
<protein>
    <submittedName>
        <fullName evidence="1">Uncharacterized protein</fullName>
    </submittedName>
</protein>
<evidence type="ECO:0000313" key="1">
    <source>
        <dbReference type="EMBL" id="TWO66168.1"/>
    </source>
</evidence>
<comment type="caution">
    <text evidence="1">The sequence shown here is derived from an EMBL/GenBank/DDBJ whole genome shotgun (WGS) entry which is preliminary data.</text>
</comment>